<dbReference type="Proteomes" id="UP000676310">
    <property type="component" value="Unassembled WGS sequence"/>
</dbReference>
<dbReference type="FunFam" id="3.40.366.10:FF:000002">
    <property type="entry name" value="Probable polyketide synthase 2"/>
    <property type="match status" value="1"/>
</dbReference>
<feature type="domain" description="PKS/mFAS DH" evidence="11">
    <location>
        <begin position="1279"/>
        <end position="1589"/>
    </location>
</feature>
<dbReference type="InterPro" id="IPR020841">
    <property type="entry name" value="PKS_Beta-ketoAc_synthase_dom"/>
</dbReference>
<evidence type="ECO:0000256" key="5">
    <source>
        <dbReference type="ARBA" id="ARBA00022737"/>
    </source>
</evidence>
<dbReference type="Pfam" id="PF02801">
    <property type="entry name" value="Ketoacyl-synt_C"/>
    <property type="match status" value="1"/>
</dbReference>
<gene>
    <name evidence="12" type="ORF">ALTATR162_LOCUS9273</name>
</gene>
<dbReference type="InterPro" id="IPR032088">
    <property type="entry name" value="SAT"/>
</dbReference>
<evidence type="ECO:0000256" key="7">
    <source>
        <dbReference type="ARBA" id="ARBA00023268"/>
    </source>
</evidence>
<dbReference type="RefSeq" id="XP_043172841.1">
    <property type="nucleotide sequence ID" value="XM_043316906.1"/>
</dbReference>
<dbReference type="Gene3D" id="3.40.47.10">
    <property type="match status" value="1"/>
</dbReference>
<dbReference type="GeneID" id="67021476"/>
<dbReference type="GO" id="GO:0006633">
    <property type="term" value="P:fatty acid biosynthetic process"/>
    <property type="evidence" value="ECO:0007669"/>
    <property type="project" value="InterPro"/>
</dbReference>
<dbReference type="Gene3D" id="3.40.366.10">
    <property type="entry name" value="Malonyl-Coenzyme A Acyl Carrier Protein, domain 2"/>
    <property type="match status" value="2"/>
</dbReference>
<dbReference type="Gene3D" id="1.10.1200.10">
    <property type="entry name" value="ACP-like"/>
    <property type="match status" value="1"/>
</dbReference>
<dbReference type="PANTHER" id="PTHR43775:SF40">
    <property type="entry name" value="NORSOLORINIC ACID SYNTHASE STCA"/>
    <property type="match status" value="1"/>
</dbReference>
<dbReference type="InterPro" id="IPR016036">
    <property type="entry name" value="Malonyl_transacylase_ACP-bd"/>
</dbReference>
<organism evidence="12 13">
    <name type="scientific">Alternaria atra</name>
    <dbReference type="NCBI Taxonomy" id="119953"/>
    <lineage>
        <taxon>Eukaryota</taxon>
        <taxon>Fungi</taxon>
        <taxon>Dikarya</taxon>
        <taxon>Ascomycota</taxon>
        <taxon>Pezizomycotina</taxon>
        <taxon>Dothideomycetes</taxon>
        <taxon>Pleosporomycetidae</taxon>
        <taxon>Pleosporales</taxon>
        <taxon>Pleosporineae</taxon>
        <taxon>Pleosporaceae</taxon>
        <taxon>Alternaria</taxon>
        <taxon>Alternaria sect. Ulocladioides</taxon>
    </lineage>
</organism>
<name>A0A8J2N597_9PLEO</name>
<dbReference type="GO" id="GO:0016491">
    <property type="term" value="F:oxidoreductase activity"/>
    <property type="evidence" value="ECO:0007669"/>
    <property type="project" value="UniProtKB-KW"/>
</dbReference>
<evidence type="ECO:0000256" key="4">
    <source>
        <dbReference type="ARBA" id="ARBA00022679"/>
    </source>
</evidence>
<evidence type="ECO:0000256" key="1">
    <source>
        <dbReference type="ARBA" id="ARBA00022450"/>
    </source>
</evidence>
<dbReference type="PROSITE" id="PS52004">
    <property type="entry name" value="KS3_2"/>
    <property type="match status" value="1"/>
</dbReference>
<dbReference type="SUPFAM" id="SSF55048">
    <property type="entry name" value="Probable ACP-binding domain of malonyl-CoA ACP transacylase"/>
    <property type="match status" value="1"/>
</dbReference>
<dbReference type="InterPro" id="IPR016035">
    <property type="entry name" value="Acyl_Trfase/lysoPLipase"/>
</dbReference>
<feature type="region of interest" description="N-terminal hotdog fold" evidence="8">
    <location>
        <begin position="1279"/>
        <end position="1412"/>
    </location>
</feature>
<dbReference type="PROSITE" id="PS00606">
    <property type="entry name" value="KS3_1"/>
    <property type="match status" value="1"/>
</dbReference>
<dbReference type="GO" id="GO:0044550">
    <property type="term" value="P:secondary metabolite biosynthetic process"/>
    <property type="evidence" value="ECO:0007669"/>
    <property type="project" value="TreeGrafter"/>
</dbReference>
<dbReference type="EMBL" id="CAJRGZ010000023">
    <property type="protein sequence ID" value="CAG5179448.1"/>
    <property type="molecule type" value="Genomic_DNA"/>
</dbReference>
<dbReference type="GO" id="GO:0032259">
    <property type="term" value="P:methylation"/>
    <property type="evidence" value="ECO:0007669"/>
    <property type="project" value="UniProtKB-KW"/>
</dbReference>
<dbReference type="InterPro" id="IPR042104">
    <property type="entry name" value="PKS_dehydratase_sf"/>
</dbReference>
<dbReference type="SUPFAM" id="SSF53901">
    <property type="entry name" value="Thiolase-like"/>
    <property type="match status" value="1"/>
</dbReference>
<dbReference type="PANTHER" id="PTHR43775">
    <property type="entry name" value="FATTY ACID SYNTHASE"/>
    <property type="match status" value="1"/>
</dbReference>
<dbReference type="Pfam" id="PF22621">
    <property type="entry name" value="CurL-like_PKS_C"/>
    <property type="match status" value="1"/>
</dbReference>
<evidence type="ECO:0000313" key="12">
    <source>
        <dbReference type="EMBL" id="CAG5179448.1"/>
    </source>
</evidence>
<dbReference type="InterPro" id="IPR001227">
    <property type="entry name" value="Ac_transferase_dom_sf"/>
</dbReference>
<dbReference type="GO" id="GO:0008168">
    <property type="term" value="F:methyltransferase activity"/>
    <property type="evidence" value="ECO:0007669"/>
    <property type="project" value="UniProtKB-KW"/>
</dbReference>
<accession>A0A8J2N597</accession>
<dbReference type="Pfam" id="PF16073">
    <property type="entry name" value="SAT"/>
    <property type="match status" value="1"/>
</dbReference>
<evidence type="ECO:0000259" key="10">
    <source>
        <dbReference type="PROSITE" id="PS52004"/>
    </source>
</evidence>
<keyword evidence="5" id="KW-0677">Repeat</keyword>
<proteinExistence type="predicted"/>
<dbReference type="OrthoDB" id="329835at2759"/>
<evidence type="ECO:0008006" key="14">
    <source>
        <dbReference type="Google" id="ProtNLM"/>
    </source>
</evidence>
<reference evidence="12" key="1">
    <citation type="submission" date="2021-05" db="EMBL/GenBank/DDBJ databases">
        <authorList>
            <person name="Stam R."/>
        </authorList>
    </citation>
    <scope>NUCLEOTIDE SEQUENCE</scope>
    <source>
        <strain evidence="12">CS162</strain>
    </source>
</reference>
<keyword evidence="2" id="KW-0597">Phosphoprotein</keyword>
<dbReference type="InterPro" id="IPR009081">
    <property type="entry name" value="PP-bd_ACP"/>
</dbReference>
<keyword evidence="6" id="KW-0560">Oxidoreductase</keyword>
<dbReference type="InterPro" id="IPR036736">
    <property type="entry name" value="ACP-like_sf"/>
</dbReference>
<evidence type="ECO:0000256" key="2">
    <source>
        <dbReference type="ARBA" id="ARBA00022553"/>
    </source>
</evidence>
<evidence type="ECO:0000313" key="13">
    <source>
        <dbReference type="Proteomes" id="UP000676310"/>
    </source>
</evidence>
<dbReference type="CDD" id="cd00833">
    <property type="entry name" value="PKS"/>
    <property type="match status" value="1"/>
</dbReference>
<keyword evidence="1" id="KW-0596">Phosphopantetheine</keyword>
<dbReference type="SUPFAM" id="SSF53474">
    <property type="entry name" value="alpha/beta-Hydrolases"/>
    <property type="match status" value="1"/>
</dbReference>
<keyword evidence="13" id="KW-1185">Reference proteome</keyword>
<keyword evidence="7" id="KW-0511">Multifunctional enzyme</keyword>
<dbReference type="Gene3D" id="3.10.129.110">
    <property type="entry name" value="Polyketide synthase dehydratase"/>
    <property type="match status" value="1"/>
</dbReference>
<evidence type="ECO:0000259" key="11">
    <source>
        <dbReference type="PROSITE" id="PS52019"/>
    </source>
</evidence>
<dbReference type="GO" id="GO:0004315">
    <property type="term" value="F:3-oxoacyl-[acyl-carrier-protein] synthase activity"/>
    <property type="evidence" value="ECO:0007669"/>
    <property type="project" value="InterPro"/>
</dbReference>
<dbReference type="InterPro" id="IPR001031">
    <property type="entry name" value="Thioesterase"/>
</dbReference>
<dbReference type="SUPFAM" id="SSF52151">
    <property type="entry name" value="FabD/lysophospholipase-like"/>
    <property type="match status" value="1"/>
</dbReference>
<dbReference type="FunFam" id="1.10.1200.10:FF:000011">
    <property type="entry name" value="Sterigmatocystin biosynthesis polyketide synthase"/>
    <property type="match status" value="1"/>
</dbReference>
<feature type="active site" description="Proton acceptor; for dehydratase activity" evidence="8">
    <location>
        <position position="1311"/>
    </location>
</feature>
<protein>
    <recommendedName>
        <fullName evidence="14">Polyketide synthase</fullName>
    </recommendedName>
</protein>
<dbReference type="InterPro" id="IPR014030">
    <property type="entry name" value="Ketoacyl_synth_N"/>
</dbReference>
<dbReference type="InterPro" id="IPR016039">
    <property type="entry name" value="Thiolase-like"/>
</dbReference>
<dbReference type="SUPFAM" id="SSF47336">
    <property type="entry name" value="ACP-like"/>
    <property type="match status" value="1"/>
</dbReference>
<dbReference type="Pfam" id="PF00975">
    <property type="entry name" value="Thioesterase"/>
    <property type="match status" value="1"/>
</dbReference>
<dbReference type="InterPro" id="IPR014031">
    <property type="entry name" value="Ketoacyl_synth_C"/>
</dbReference>
<dbReference type="InterPro" id="IPR049900">
    <property type="entry name" value="PKS_mFAS_DH"/>
</dbReference>
<evidence type="ECO:0000256" key="6">
    <source>
        <dbReference type="ARBA" id="ARBA00023002"/>
    </source>
</evidence>
<evidence type="ECO:0000256" key="3">
    <source>
        <dbReference type="ARBA" id="ARBA00022603"/>
    </source>
</evidence>
<feature type="domain" description="Carrier" evidence="9">
    <location>
        <begin position="1641"/>
        <end position="1718"/>
    </location>
</feature>
<dbReference type="SMART" id="SM00825">
    <property type="entry name" value="PKS_KS"/>
    <property type="match status" value="1"/>
</dbReference>
<dbReference type="InterPro" id="IPR049551">
    <property type="entry name" value="PKS_DH_C"/>
</dbReference>
<feature type="active site" description="Proton donor; for dehydratase activity" evidence="8">
    <location>
        <position position="1501"/>
    </location>
</feature>
<dbReference type="NCBIfam" id="TIGR04532">
    <property type="entry name" value="PT_fungal_PKS"/>
    <property type="match status" value="1"/>
</dbReference>
<comment type="caution">
    <text evidence="12">The sequence shown here is derived from an EMBL/GenBank/DDBJ whole genome shotgun (WGS) entry which is preliminary data.</text>
</comment>
<dbReference type="InterPro" id="IPR029058">
    <property type="entry name" value="AB_hydrolase_fold"/>
</dbReference>
<dbReference type="PROSITE" id="PS52019">
    <property type="entry name" value="PKS_MFAS_DH"/>
    <property type="match status" value="1"/>
</dbReference>
<dbReference type="GO" id="GO:0004312">
    <property type="term" value="F:fatty acid synthase activity"/>
    <property type="evidence" value="ECO:0007669"/>
    <property type="project" value="TreeGrafter"/>
</dbReference>
<sequence length="2036" mass="220773">MAETMQVLVFGDVTADYDAGLRILVSKTDNPLLTAFFDQVAFSLRAEIGQLSRSQRNLPGLVRFTTIIDLLARLRASDIRHHALEKALTCVHHFASFISHYGQAETPYPDPATTRLVGLCTGSLTAAAVSCTRSLNELIPLAVQVVLVALRVGFAVTDVRDRISPAQSDQSWSVMIPGLTGNAAVPYLDKFIEETCLTNVWKPYVSAYAGTGVTISGPPSTIDRLLRSKILPKPSAIKFRVHGPYHASHLFSANLLDDIIEASHKSSLLDRNAFIPVCSSTGTGICTGTSLVDLLRNAVSEILISPLRLDDVCKSLSNDLSQCGLDDCVVLPVATLAAQAISNQLKTTITNVSINKGMMSNASTPGAASGNLAQDKLAIIGYSGRYPGAKDNEAFWQLLHEGRDVASKAPKTRWDIATHVDPTGKRKNTSATPFGCWLEDPGLFDARFFSMSPREAPQVDPAQRLSLMTAYEAMESAGLVPDATPSTQRERVGVFYGTTSNDWGETNSSQDVDTYYIPGSCRAFIPGRQNYYFKFSGPSYSVDTACSSSLAAMHVACNALWRGDIDTAIVGGTNVTTNPDITAGLDRGHFLSRTGNCKTFDDDADGYCRGEGVVSLVVKRYEDAVADNDPILALIRGAYTNHSAEAESITRPHVGAQKAIFEKVLTSACVEPDTIGYVEMHGTGTQAGDAREMESVLSTFSQKPRVEPLYLGSAKANVGHGESVSGVIALAKVLLMLEKSLIPPHCGIKNKINSKFPTDLKQRNVHIAMTSTPWTRPANQPRRALINNFSAAGGNSSILVEDAPVRVRAKLSDPRTSHMVAISAKSSTALAANAKSLLSFIEKTTPELASMSYTTTARRTHHSFRIVANGSTLADIQSDLARKIDVLHKVKTVKKVPSVAFAFTGQGSQYFGMGSELLRFQTFKQNMERLNALCLTMGFPAVLPLILGGVGDMTSLPPTTVQLAACCIQMAMAKLWQSWGIQPSAVVGHSLGEYAALNVSGVLSDADTIKLVGYRAQLLVDKCTQDSHAMLAVGASIEDIQAHDLSSCQYEIACLNGPREVVLSGTNENIDELHRIFSKTNFRLSRLRVPFAFHSSQVQTILEDFEHAASTVEFHEPRIPVLSPLLGEVIAGGGVFGSSYLARHCREKVDFARAIATARNSIITDQTIWVEVGPHPVVSGLLRSNIDSVVAVPTLQRNKDTWKVLTGSLSTLYGAGADIFWGEYHRDFVESLSVIRLPAYNWDLKNYWMQYVNDWSLYKGDAAFLNGIGKAPLSTTSVQKLIEETTEGTKVTVVGESDLARADLDPMIRGHRVNGVALCTPSVYADMALTIGDYVRKQKPEHVGSLVDVQHMDVQRPLVAKSPGTGPQMLRAIVTFDWATATGSCEFTSVTPEGKKLVKHAECGLALVKLDEALSEQQAKAPSILARIEQLKQGIVSNPRIQKMTGNTGYKLVSSLASYDEDFKGVSEVVLDSANFEATAKVEFGHADRKGIYHVNPHLIDNFGQPALFIMNANDTSDLDKEVFVNHGWKSLHFYKEVSMDRTYTSYVKMSGPKDDGMYSGDMIVFEDSEVVASFLGIKAQGVPRRLMNYIVHMRDDTKAGPPRGGTQGLMDQHHVAPKIPVHGEPANAEVAVDASISPESPTNTSWSEALRIIAEESGVPVSDLTDETSFADLGVDSLLSLLCASRFREELGLAHESEVFADHPTVKQLRNFWTSGDSAQPATGVPAGRDAILHSMFHDDPDTSASSTDGDSSSFELVNTGKTTPTIPAETATSLLLQGNPAVPGTVKTLFMLPDGSGSSSSYASIPRIHPSIAVVGLNCPFMKTPDRYTCGIEPISEAYVREIQRRQPKGPYSLGGWSVGGIFAFDVAQRLVSAGEVVNDLVLIDCPVPKGLDHLPRRYYEYCDAVGLLGEVNGVKRAPPAWLLPHFEACVNSLHEHHARPFSPITALPKTSIIWACDAIDKFVEPKFERRQDDPEGLKFLVEARKDFGTSGWEALLPEESCGLFAVEGANHFSMMKAPFSKTLSEYMEVALMG</sequence>
<dbReference type="InterPro" id="IPR014043">
    <property type="entry name" value="Acyl_transferase_dom"/>
</dbReference>
<dbReference type="InterPro" id="IPR050091">
    <property type="entry name" value="PKS_NRPS_Biosynth_Enz"/>
</dbReference>
<dbReference type="Gene3D" id="3.40.50.1820">
    <property type="entry name" value="alpha/beta hydrolase"/>
    <property type="match status" value="1"/>
</dbReference>
<dbReference type="Pfam" id="PF00109">
    <property type="entry name" value="ketoacyl-synt"/>
    <property type="match status" value="1"/>
</dbReference>
<dbReference type="InterPro" id="IPR018201">
    <property type="entry name" value="Ketoacyl_synth_AS"/>
</dbReference>
<feature type="region of interest" description="C-terminal hotdog fold" evidence="8">
    <location>
        <begin position="1436"/>
        <end position="1589"/>
    </location>
</feature>
<dbReference type="PROSITE" id="PS50075">
    <property type="entry name" value="CARRIER"/>
    <property type="match status" value="1"/>
</dbReference>
<keyword evidence="3" id="KW-0489">Methyltransferase</keyword>
<evidence type="ECO:0000259" key="9">
    <source>
        <dbReference type="PROSITE" id="PS50075"/>
    </source>
</evidence>
<dbReference type="InterPro" id="IPR030918">
    <property type="entry name" value="PT_fungal_PKS"/>
</dbReference>
<feature type="domain" description="Ketosynthase family 3 (KS3)" evidence="10">
    <location>
        <begin position="374"/>
        <end position="802"/>
    </location>
</feature>
<dbReference type="Pfam" id="PF00698">
    <property type="entry name" value="Acyl_transf_1"/>
    <property type="match status" value="1"/>
</dbReference>
<evidence type="ECO:0000256" key="8">
    <source>
        <dbReference type="PROSITE-ProRule" id="PRU01363"/>
    </source>
</evidence>
<dbReference type="Gene3D" id="3.30.70.3290">
    <property type="match status" value="1"/>
</dbReference>
<dbReference type="SMART" id="SM00827">
    <property type="entry name" value="PKS_AT"/>
    <property type="match status" value="1"/>
</dbReference>
<dbReference type="Pfam" id="PF14765">
    <property type="entry name" value="PS-DH"/>
    <property type="match status" value="1"/>
</dbReference>
<keyword evidence="4" id="KW-0808">Transferase</keyword>
<dbReference type="Pfam" id="PF00550">
    <property type="entry name" value="PP-binding"/>
    <property type="match status" value="1"/>
</dbReference>